<keyword evidence="2" id="KW-0378">Hydrolase</keyword>
<reference evidence="2 5" key="2">
    <citation type="submission" date="2018-02" db="EMBL/GenBank/DDBJ databases">
        <authorList>
            <person name="Rodrigo-Torres L."/>
            <person name="Arahal R. D."/>
            <person name="Lucena T."/>
        </authorList>
    </citation>
    <scope>NUCLEOTIDE SEQUENCE [LARGE SCALE GENOMIC DNA]</scope>
    <source>
        <strain evidence="2 5">CECT 9267</strain>
    </source>
</reference>
<dbReference type="Gene3D" id="3.40.50.1000">
    <property type="entry name" value="HAD superfamily/HAD-like"/>
    <property type="match status" value="1"/>
</dbReference>
<dbReference type="InterPro" id="IPR006379">
    <property type="entry name" value="HAD-SF_hydro_IIB"/>
</dbReference>
<dbReference type="Proteomes" id="UP000239650">
    <property type="component" value="Unassembled WGS sequence"/>
</dbReference>
<dbReference type="InterPro" id="IPR000150">
    <property type="entry name" value="Cof"/>
</dbReference>
<dbReference type="PANTHER" id="PTHR10000">
    <property type="entry name" value="PHOSPHOSERINE PHOSPHATASE"/>
    <property type="match status" value="1"/>
</dbReference>
<dbReference type="GO" id="GO:0016791">
    <property type="term" value="F:phosphatase activity"/>
    <property type="evidence" value="ECO:0007669"/>
    <property type="project" value="UniProtKB-ARBA"/>
</dbReference>
<dbReference type="Proteomes" id="UP001179858">
    <property type="component" value="Chromosome"/>
</dbReference>
<dbReference type="PROSITE" id="PS01228">
    <property type="entry name" value="COF_1"/>
    <property type="match status" value="1"/>
</dbReference>
<dbReference type="EMBL" id="OKRC01000002">
    <property type="protein sequence ID" value="SPE19687.1"/>
    <property type="molecule type" value="Genomic_DNA"/>
</dbReference>
<dbReference type="InterPro" id="IPR036412">
    <property type="entry name" value="HAD-like_sf"/>
</dbReference>
<evidence type="ECO:0000313" key="2">
    <source>
        <dbReference type="EMBL" id="SPE19687.1"/>
    </source>
</evidence>
<dbReference type="Proteomes" id="UP000234349">
    <property type="component" value="Unassembled WGS sequence"/>
</dbReference>
<dbReference type="AlphaFoldDB" id="A0AAE8LVG1"/>
<reference evidence="1 4" key="1">
    <citation type="submission" date="2016-09" db="EMBL/GenBank/DDBJ databases">
        <authorList>
            <person name="Inglin R.C."/>
        </authorList>
    </citation>
    <scope>NUCLEOTIDE SEQUENCE [LARGE SCALE GENOMIC DNA]</scope>
    <source>
        <strain evidence="1 4">RI-517</strain>
    </source>
</reference>
<dbReference type="NCBIfam" id="TIGR00099">
    <property type="entry name" value="Cof-subfamily"/>
    <property type="match status" value="1"/>
</dbReference>
<dbReference type="SFLD" id="SFLDS00003">
    <property type="entry name" value="Haloacid_Dehalogenase"/>
    <property type="match status" value="1"/>
</dbReference>
<dbReference type="SFLD" id="SFLDG01140">
    <property type="entry name" value="C2.B:_Phosphomannomutase_and_P"/>
    <property type="match status" value="1"/>
</dbReference>
<evidence type="ECO:0000313" key="1">
    <source>
        <dbReference type="EMBL" id="PKX79553.1"/>
    </source>
</evidence>
<dbReference type="EMBL" id="MKGH01000007">
    <property type="protein sequence ID" value="PKX79553.1"/>
    <property type="molecule type" value="Genomic_DNA"/>
</dbReference>
<name>A0AAE8LVG1_LATSK</name>
<dbReference type="Pfam" id="PF08282">
    <property type="entry name" value="Hydrolase_3"/>
    <property type="match status" value="1"/>
</dbReference>
<dbReference type="GO" id="GO:0000287">
    <property type="term" value="F:magnesium ion binding"/>
    <property type="evidence" value="ECO:0007669"/>
    <property type="project" value="TreeGrafter"/>
</dbReference>
<protein>
    <submittedName>
        <fullName evidence="1">Cof-type HAD-IIB family hydrolase</fullName>
    </submittedName>
    <submittedName>
        <fullName evidence="2">Phosphatase</fullName>
        <ecNumber evidence="2">3.1.3.-</ecNumber>
    </submittedName>
</protein>
<accession>A0AAE8LVG1</accession>
<sequence length="254" mass="27926">MTYKGLVFFDLDGTLYNEHSRVDPAVAIAVKQLRANHYLPIISTGRSPLEIQEALAITGIDSFIALNGSYIQFEGQPVYQGTIPTKTIEQVVTIAQEAGEAVAFYDDQAIRITSVTQAAKDAYAEVNAPVPSVDPEYYLNHPIYMLLILTNDNDAAYATDDLTFYRNTPYSIDTVEKNGSKQTGIKRLLASQGLEDMPTYAFGDGRNDIPMLSYVDYPTAMGNGIPEAKAQAKYITSANVEGGIIEGLRHWKLI</sequence>
<dbReference type="PROSITE" id="PS01229">
    <property type="entry name" value="COF_2"/>
    <property type="match status" value="1"/>
</dbReference>
<organism evidence="2 5">
    <name type="scientific">Latilactobacillus sakei</name>
    <name type="common">Lactobacillus sakei</name>
    <dbReference type="NCBI Taxonomy" id="1599"/>
    <lineage>
        <taxon>Bacteria</taxon>
        <taxon>Bacillati</taxon>
        <taxon>Bacillota</taxon>
        <taxon>Bacilli</taxon>
        <taxon>Lactobacillales</taxon>
        <taxon>Lactobacillaceae</taxon>
        <taxon>Latilactobacillus</taxon>
    </lineage>
</organism>
<gene>
    <name evidence="1" type="ORF">CUR37_01985</name>
    <name evidence="2" type="ORF">LAS9267_00656</name>
    <name evidence="3" type="ORF">QBD03_06890</name>
</gene>
<dbReference type="EMBL" id="CP122959">
    <property type="protein sequence ID" value="WGI18481.1"/>
    <property type="molecule type" value="Genomic_DNA"/>
</dbReference>
<dbReference type="NCBIfam" id="TIGR01484">
    <property type="entry name" value="HAD-SF-IIB"/>
    <property type="match status" value="1"/>
</dbReference>
<dbReference type="PANTHER" id="PTHR10000:SF25">
    <property type="entry name" value="PHOSPHATASE YKRA-RELATED"/>
    <property type="match status" value="1"/>
</dbReference>
<evidence type="ECO:0000313" key="3">
    <source>
        <dbReference type="EMBL" id="WGI18481.1"/>
    </source>
</evidence>
<dbReference type="Gene3D" id="3.30.1240.10">
    <property type="match status" value="1"/>
</dbReference>
<evidence type="ECO:0000313" key="5">
    <source>
        <dbReference type="Proteomes" id="UP000239650"/>
    </source>
</evidence>
<dbReference type="SUPFAM" id="SSF56784">
    <property type="entry name" value="HAD-like"/>
    <property type="match status" value="1"/>
</dbReference>
<dbReference type="GeneID" id="57132134"/>
<evidence type="ECO:0000313" key="4">
    <source>
        <dbReference type="Proteomes" id="UP000234349"/>
    </source>
</evidence>
<dbReference type="InterPro" id="IPR023214">
    <property type="entry name" value="HAD_sf"/>
</dbReference>
<proteinExistence type="predicted"/>
<dbReference type="GO" id="GO:0005829">
    <property type="term" value="C:cytosol"/>
    <property type="evidence" value="ECO:0007669"/>
    <property type="project" value="TreeGrafter"/>
</dbReference>
<dbReference type="RefSeq" id="WP_025016354.1">
    <property type="nucleotide sequence ID" value="NZ_BJLN01000010.1"/>
</dbReference>
<reference evidence="3" key="3">
    <citation type="submission" date="2023-04" db="EMBL/GenBank/DDBJ databases">
        <title>Novel strain of Lactilactobacillus sakei and use thereof.</title>
        <authorList>
            <person name="Kim S.Y."/>
        </authorList>
    </citation>
    <scope>NUCLEOTIDE SEQUENCE</scope>
    <source>
        <strain evidence="3">HUP1</strain>
    </source>
</reference>
<dbReference type="EC" id="3.1.3.-" evidence="2"/>